<proteinExistence type="predicted"/>
<name>A0ACC0U5F7_9AGAM</name>
<protein>
    <submittedName>
        <fullName evidence="1">Uncharacterized protein</fullName>
    </submittedName>
</protein>
<organism evidence="1 2">
    <name type="scientific">Russula earlei</name>
    <dbReference type="NCBI Taxonomy" id="71964"/>
    <lineage>
        <taxon>Eukaryota</taxon>
        <taxon>Fungi</taxon>
        <taxon>Dikarya</taxon>
        <taxon>Basidiomycota</taxon>
        <taxon>Agaricomycotina</taxon>
        <taxon>Agaricomycetes</taxon>
        <taxon>Russulales</taxon>
        <taxon>Russulaceae</taxon>
        <taxon>Russula</taxon>
    </lineage>
</organism>
<evidence type="ECO:0000313" key="2">
    <source>
        <dbReference type="Proteomes" id="UP001207468"/>
    </source>
</evidence>
<gene>
    <name evidence="1" type="ORF">F5148DRAFT_1150347</name>
</gene>
<keyword evidence="2" id="KW-1185">Reference proteome</keyword>
<evidence type="ECO:0000313" key="1">
    <source>
        <dbReference type="EMBL" id="KAI9463037.1"/>
    </source>
</evidence>
<sequence length="229" mass="25390">MTSTAPGPVVAPSDFRSLFSSALLAYKKQTNEDLLMHPLAARLQSRDSPDAILSILREQAQAFDRSRNSEEKLTESLGSTVYVLHTLSSSLREGVGLVLSPANVIFVGIGVLLSATEAISSSQNKLIDIFKRLDHLFKQIEPYLDVLPNISSTKINEEIMLTVLSIIATITEETKQGRAKRWYKKLVGGTDIEEELQTLDRLTQEEVRVASAEASRIVREKQSSPHVRD</sequence>
<dbReference type="EMBL" id="JAGFNK010000161">
    <property type="protein sequence ID" value="KAI9463037.1"/>
    <property type="molecule type" value="Genomic_DNA"/>
</dbReference>
<accession>A0ACC0U5F7</accession>
<comment type="caution">
    <text evidence="1">The sequence shown here is derived from an EMBL/GenBank/DDBJ whole genome shotgun (WGS) entry which is preliminary data.</text>
</comment>
<dbReference type="Proteomes" id="UP001207468">
    <property type="component" value="Unassembled WGS sequence"/>
</dbReference>
<reference evidence="1" key="1">
    <citation type="submission" date="2021-03" db="EMBL/GenBank/DDBJ databases">
        <title>Evolutionary priming and transition to the ectomycorrhizal habit in an iconic lineage of mushroom-forming fungi: is preadaptation a requirement?</title>
        <authorList>
            <consortium name="DOE Joint Genome Institute"/>
            <person name="Looney B.P."/>
            <person name="Miyauchi S."/>
            <person name="Morin E."/>
            <person name="Drula E."/>
            <person name="Courty P.E."/>
            <person name="Chicoki N."/>
            <person name="Fauchery L."/>
            <person name="Kohler A."/>
            <person name="Kuo A."/>
            <person name="LaButti K."/>
            <person name="Pangilinan J."/>
            <person name="Lipzen A."/>
            <person name="Riley R."/>
            <person name="Andreopoulos W."/>
            <person name="He G."/>
            <person name="Johnson J."/>
            <person name="Barry K.W."/>
            <person name="Grigoriev I.V."/>
            <person name="Nagy L."/>
            <person name="Hibbett D."/>
            <person name="Henrissat B."/>
            <person name="Matheny P.B."/>
            <person name="Labbe J."/>
            <person name="Martin A.F."/>
        </authorList>
    </citation>
    <scope>NUCLEOTIDE SEQUENCE</scope>
    <source>
        <strain evidence="1">BPL698</strain>
    </source>
</reference>